<evidence type="ECO:0000313" key="2">
    <source>
        <dbReference type="Proteomes" id="UP001642360"/>
    </source>
</evidence>
<keyword evidence="2" id="KW-1185">Reference proteome</keyword>
<dbReference type="EMBL" id="CAUOFW020001206">
    <property type="protein sequence ID" value="CAK9142223.1"/>
    <property type="molecule type" value="Genomic_DNA"/>
</dbReference>
<protein>
    <submittedName>
        <fullName evidence="1">Uncharacterized protein</fullName>
    </submittedName>
</protein>
<name>A0ABC8RBT9_9AQUA</name>
<sequence>MKASIDVGQETDRNSTQCNSLKVLIEEEVTYLIEAVTEEEKKKANMMEQNPRLGLEGRVCSFWPRFTSSRCPKREKSK</sequence>
<reference evidence="1 2" key="1">
    <citation type="submission" date="2024-02" db="EMBL/GenBank/DDBJ databases">
        <authorList>
            <person name="Vignale AGUSTIN F."/>
            <person name="Sosa J E."/>
            <person name="Modenutti C."/>
        </authorList>
    </citation>
    <scope>NUCLEOTIDE SEQUENCE [LARGE SCALE GENOMIC DNA]</scope>
</reference>
<accession>A0ABC8RBT9</accession>
<dbReference type="Proteomes" id="UP001642360">
    <property type="component" value="Unassembled WGS sequence"/>
</dbReference>
<dbReference type="AlphaFoldDB" id="A0ABC8RBT9"/>
<gene>
    <name evidence="1" type="ORF">ILEXP_LOCUS9876</name>
</gene>
<evidence type="ECO:0000313" key="1">
    <source>
        <dbReference type="EMBL" id="CAK9142223.1"/>
    </source>
</evidence>
<organism evidence="1 2">
    <name type="scientific">Ilex paraguariensis</name>
    <name type="common">yerba mate</name>
    <dbReference type="NCBI Taxonomy" id="185542"/>
    <lineage>
        <taxon>Eukaryota</taxon>
        <taxon>Viridiplantae</taxon>
        <taxon>Streptophyta</taxon>
        <taxon>Embryophyta</taxon>
        <taxon>Tracheophyta</taxon>
        <taxon>Spermatophyta</taxon>
        <taxon>Magnoliopsida</taxon>
        <taxon>eudicotyledons</taxon>
        <taxon>Gunneridae</taxon>
        <taxon>Pentapetalae</taxon>
        <taxon>asterids</taxon>
        <taxon>campanulids</taxon>
        <taxon>Aquifoliales</taxon>
        <taxon>Aquifoliaceae</taxon>
        <taxon>Ilex</taxon>
    </lineage>
</organism>
<comment type="caution">
    <text evidence="1">The sequence shown here is derived from an EMBL/GenBank/DDBJ whole genome shotgun (WGS) entry which is preliminary data.</text>
</comment>
<proteinExistence type="predicted"/>